<dbReference type="Pfam" id="PF18130">
    <property type="entry name" value="ATPgrasp_N"/>
    <property type="match status" value="1"/>
</dbReference>
<keyword evidence="1" id="KW-0436">Ligase</keyword>
<reference evidence="7" key="1">
    <citation type="submission" date="2019-02" db="EMBL/GenBank/DDBJ databases">
        <authorList>
            <person name="Gruber-Vodicka R. H."/>
            <person name="Seah K. B. B."/>
        </authorList>
    </citation>
    <scope>NUCLEOTIDE SEQUENCE</scope>
    <source>
        <strain evidence="7">BECK_DK47</strain>
    </source>
</reference>
<name>A0A450T6G5_9GAMM</name>
<dbReference type="InterPro" id="IPR011764">
    <property type="entry name" value="Biotin_carboxylation_dom"/>
</dbReference>
<feature type="domain" description="Biotin carboxylation" evidence="6">
    <location>
        <begin position="1"/>
        <end position="421"/>
    </location>
</feature>
<dbReference type="GO" id="GO:0005524">
    <property type="term" value="F:ATP binding"/>
    <property type="evidence" value="ECO:0007669"/>
    <property type="project" value="UniProtKB-UniRule"/>
</dbReference>
<keyword evidence="3 4" id="KW-0067">ATP-binding</keyword>
<evidence type="ECO:0000256" key="3">
    <source>
        <dbReference type="ARBA" id="ARBA00022840"/>
    </source>
</evidence>
<dbReference type="EMBL" id="CAADEX010000109">
    <property type="protein sequence ID" value="VFJ62296.1"/>
    <property type="molecule type" value="Genomic_DNA"/>
</dbReference>
<dbReference type="PANTHER" id="PTHR43585:SF2">
    <property type="entry name" value="ATP-GRASP ENZYME FSQD"/>
    <property type="match status" value="1"/>
</dbReference>
<dbReference type="InterPro" id="IPR052032">
    <property type="entry name" value="ATP-dep_AA_Ligase"/>
</dbReference>
<evidence type="ECO:0000256" key="1">
    <source>
        <dbReference type="ARBA" id="ARBA00022598"/>
    </source>
</evidence>
<dbReference type="InterPro" id="IPR040570">
    <property type="entry name" value="LAL_C2"/>
</dbReference>
<dbReference type="AlphaFoldDB" id="A0A450T6G5"/>
<sequence>MKRALLIVSGGIEAIPGIQKAREMGLRVVVSDANPRAPGFAFADDRLIASTYDVQESLAVVRDYHHKVRPINGVMTIAADVPLTVATIAEALGLPGIPVASARLAMDKLAMKDRFSVDEVPIPWYRSVTGSGELREIVKERGYPLILKPVDSRGARGVFRLTEGINLDWAFNASREVSPTGRVMVEAFLSGPQVSTESIVIDSIAHTLGFSDRNYEFMDRYAPHIIENGGSLPSFLEAEQQSVIKALVQQAARSMGIQDGVVKGDIVLSGGKPFVIELAARLSGGYFCSHEIPLNTGVDFLGQAIKLALGETPSPAELTPRFQRAVAQRYLFPEAGRVVSIEGVDKVNAWEGIAFSEIRVKPGDFIGPVDSHVARAGMVITTGPSREEAITLAQRAISRIRIVTELVAPNYIDSGKTCGVS</sequence>
<dbReference type="GO" id="GO:0046872">
    <property type="term" value="F:metal ion binding"/>
    <property type="evidence" value="ECO:0007669"/>
    <property type="project" value="InterPro"/>
</dbReference>
<dbReference type="InterPro" id="IPR003806">
    <property type="entry name" value="ATP-grasp_PylC-type"/>
</dbReference>
<keyword evidence="2 4" id="KW-0547">Nucleotide-binding</keyword>
<dbReference type="PROSITE" id="PS50975">
    <property type="entry name" value="ATP_GRASP"/>
    <property type="match status" value="1"/>
</dbReference>
<organism evidence="7">
    <name type="scientific">Candidatus Kentrum sp. DK</name>
    <dbReference type="NCBI Taxonomy" id="2126562"/>
    <lineage>
        <taxon>Bacteria</taxon>
        <taxon>Pseudomonadati</taxon>
        <taxon>Pseudomonadota</taxon>
        <taxon>Gammaproteobacteria</taxon>
        <taxon>Candidatus Kentrum</taxon>
    </lineage>
</organism>
<feature type="domain" description="ATP-grasp" evidence="5">
    <location>
        <begin position="112"/>
        <end position="309"/>
    </location>
</feature>
<dbReference type="PROSITE" id="PS50979">
    <property type="entry name" value="BC"/>
    <property type="match status" value="1"/>
</dbReference>
<dbReference type="GO" id="GO:0016874">
    <property type="term" value="F:ligase activity"/>
    <property type="evidence" value="ECO:0007669"/>
    <property type="project" value="UniProtKB-KW"/>
</dbReference>
<evidence type="ECO:0000313" key="7">
    <source>
        <dbReference type="EMBL" id="VFJ62296.1"/>
    </source>
</evidence>
<evidence type="ECO:0000256" key="4">
    <source>
        <dbReference type="PROSITE-ProRule" id="PRU00409"/>
    </source>
</evidence>
<dbReference type="Gene3D" id="3.40.50.20">
    <property type="match status" value="1"/>
</dbReference>
<evidence type="ECO:0000259" key="6">
    <source>
        <dbReference type="PROSITE" id="PS50979"/>
    </source>
</evidence>
<evidence type="ECO:0000259" key="5">
    <source>
        <dbReference type="PROSITE" id="PS50975"/>
    </source>
</evidence>
<gene>
    <name evidence="7" type="ORF">BECKDK2373B_GA0170837_11094</name>
</gene>
<dbReference type="PANTHER" id="PTHR43585">
    <property type="entry name" value="FUMIPYRROLE BIOSYNTHESIS PROTEIN C"/>
    <property type="match status" value="1"/>
</dbReference>
<dbReference type="SUPFAM" id="SSF56059">
    <property type="entry name" value="Glutathione synthetase ATP-binding domain-like"/>
    <property type="match status" value="1"/>
</dbReference>
<dbReference type="Pfam" id="PF02655">
    <property type="entry name" value="ATP-grasp_3"/>
    <property type="match status" value="1"/>
</dbReference>
<protein>
    <submittedName>
        <fullName evidence="7">Biotin carboxylase</fullName>
    </submittedName>
</protein>
<dbReference type="InterPro" id="IPR013815">
    <property type="entry name" value="ATP_grasp_subdomain_1"/>
</dbReference>
<dbReference type="Pfam" id="PF18603">
    <property type="entry name" value="LAL_C2"/>
    <property type="match status" value="1"/>
</dbReference>
<dbReference type="Gene3D" id="3.30.1490.20">
    <property type="entry name" value="ATP-grasp fold, A domain"/>
    <property type="match status" value="1"/>
</dbReference>
<evidence type="ECO:0000256" key="2">
    <source>
        <dbReference type="ARBA" id="ARBA00022741"/>
    </source>
</evidence>
<dbReference type="InterPro" id="IPR011761">
    <property type="entry name" value="ATP-grasp"/>
</dbReference>
<dbReference type="InterPro" id="IPR041472">
    <property type="entry name" value="BL00235/CARNS1_N"/>
</dbReference>
<dbReference type="Gene3D" id="3.30.470.20">
    <property type="entry name" value="ATP-grasp fold, B domain"/>
    <property type="match status" value="1"/>
</dbReference>
<proteinExistence type="predicted"/>
<accession>A0A450T6G5</accession>